<gene>
    <name evidence="3" type="ORF">JHL22_08720</name>
</gene>
<dbReference type="GO" id="GO:0008168">
    <property type="term" value="F:methyltransferase activity"/>
    <property type="evidence" value="ECO:0007669"/>
    <property type="project" value="UniProtKB-KW"/>
</dbReference>
<dbReference type="GO" id="GO:0032259">
    <property type="term" value="P:methylation"/>
    <property type="evidence" value="ECO:0007669"/>
    <property type="project" value="UniProtKB-KW"/>
</dbReference>
<dbReference type="InterPro" id="IPR006342">
    <property type="entry name" value="FkbM_mtfrase"/>
</dbReference>
<keyword evidence="3" id="KW-0489">Methyltransferase</keyword>
<dbReference type="EMBL" id="JAENGP010000009">
    <property type="protein sequence ID" value="MBK1781299.1"/>
    <property type="molecule type" value="Genomic_DNA"/>
</dbReference>
<feature type="domain" description="Methyltransferase FkbM" evidence="2">
    <location>
        <begin position="29"/>
        <end position="191"/>
    </location>
</feature>
<name>A0ABS1ECH8_9BURK</name>
<reference evidence="3 4" key="1">
    <citation type="submission" date="2020-12" db="EMBL/GenBank/DDBJ databases">
        <authorList>
            <person name="Lu T."/>
            <person name="Wang Q."/>
            <person name="Han X."/>
        </authorList>
    </citation>
    <scope>NUCLEOTIDE SEQUENCE [LARGE SCALE GENOMIC DNA]</scope>
    <source>
        <strain evidence="3 4">WQ 585</strain>
    </source>
</reference>
<accession>A0ABS1ECH8</accession>
<keyword evidence="3" id="KW-0808">Transferase</keyword>
<proteinExistence type="predicted"/>
<dbReference type="SUPFAM" id="SSF53335">
    <property type="entry name" value="S-adenosyl-L-methionine-dependent methyltransferases"/>
    <property type="match status" value="1"/>
</dbReference>
<sequence>MGILSYAQNFEDVMLWRALRHIENGFYIDIGANDPVVDSVSLAFYEHGWRGVHVEPTPQYSDKLRSSRPDEHVEQVAIGMQSGSIIFYEIEGTGLSTVKREVAEQHRKDGFSFTETRVDVIPLSALLEQYDEHEIHWLKIDVEGLEKEVLESWADAPARPWILVIESTRPSLAEVNFQDWEDIVLKKGYIFAYFDGLNRFYVHESHENLLEAFGAPPNVFDQAVLSGTASNFLCKNVLGMRKQIESRAIKAEAAVIKAEARAKELENRIAEKEAYVQTLLGSTSWKITAPLRYTGEQIKRFKSKSIRNRIKIFVGKTAHYILRRPRLKRMALYILNRCPGLKARISRLTAGTIGMMLVPAQYVPTKLIQLTPRARHIYRDLKIAMEQNNKGND</sequence>
<organism evidence="3 4">
    <name type="scientific">Advenella mandrilli</name>
    <dbReference type="NCBI Taxonomy" id="2800330"/>
    <lineage>
        <taxon>Bacteria</taxon>
        <taxon>Pseudomonadati</taxon>
        <taxon>Pseudomonadota</taxon>
        <taxon>Betaproteobacteria</taxon>
        <taxon>Burkholderiales</taxon>
        <taxon>Alcaligenaceae</taxon>
    </lineage>
</organism>
<comment type="caution">
    <text evidence="3">The sequence shown here is derived from an EMBL/GenBank/DDBJ whole genome shotgun (WGS) entry which is preliminary data.</text>
</comment>
<dbReference type="InterPro" id="IPR029063">
    <property type="entry name" value="SAM-dependent_MTases_sf"/>
</dbReference>
<dbReference type="NCBIfam" id="TIGR01444">
    <property type="entry name" value="fkbM_fam"/>
    <property type="match status" value="1"/>
</dbReference>
<dbReference type="Proteomes" id="UP000635316">
    <property type="component" value="Unassembled WGS sequence"/>
</dbReference>
<feature type="coiled-coil region" evidence="1">
    <location>
        <begin position="241"/>
        <end position="275"/>
    </location>
</feature>
<keyword evidence="1" id="KW-0175">Coiled coil</keyword>
<keyword evidence="4" id="KW-1185">Reference proteome</keyword>
<dbReference type="Gene3D" id="3.40.50.150">
    <property type="entry name" value="Vaccinia Virus protein VP39"/>
    <property type="match status" value="1"/>
</dbReference>
<evidence type="ECO:0000313" key="4">
    <source>
        <dbReference type="Proteomes" id="UP000635316"/>
    </source>
</evidence>
<evidence type="ECO:0000256" key="1">
    <source>
        <dbReference type="SAM" id="Coils"/>
    </source>
</evidence>
<evidence type="ECO:0000313" key="3">
    <source>
        <dbReference type="EMBL" id="MBK1781299.1"/>
    </source>
</evidence>
<dbReference type="Pfam" id="PF05050">
    <property type="entry name" value="Methyltransf_21"/>
    <property type="match status" value="1"/>
</dbReference>
<evidence type="ECO:0000259" key="2">
    <source>
        <dbReference type="Pfam" id="PF05050"/>
    </source>
</evidence>
<protein>
    <submittedName>
        <fullName evidence="3">FkbM family methyltransferase</fullName>
    </submittedName>
</protein>